<accession>A0ABD0KHD7</accession>
<comment type="caution">
    <text evidence="4">The sequence shown here is derived from an EMBL/GenBank/DDBJ whole genome shotgun (WGS) entry which is preliminary data.</text>
</comment>
<keyword evidence="2" id="KW-0677">Repeat</keyword>
<evidence type="ECO:0000256" key="3">
    <source>
        <dbReference type="SAM" id="SignalP"/>
    </source>
</evidence>
<keyword evidence="1" id="KW-0433">Leucine-rich repeat</keyword>
<dbReference type="AlphaFoldDB" id="A0ABD0KHD7"/>
<dbReference type="InterPro" id="IPR050333">
    <property type="entry name" value="SLRP"/>
</dbReference>
<dbReference type="InterPro" id="IPR001611">
    <property type="entry name" value="Leu-rich_rpt"/>
</dbReference>
<dbReference type="Gene3D" id="3.80.10.10">
    <property type="entry name" value="Ribonuclease Inhibitor"/>
    <property type="match status" value="2"/>
</dbReference>
<protein>
    <submittedName>
        <fullName evidence="4">Uncharacterized protein</fullName>
    </submittedName>
</protein>
<feature type="chain" id="PRO_5044755052" evidence="3">
    <location>
        <begin position="30"/>
        <end position="447"/>
    </location>
</feature>
<dbReference type="InterPro" id="IPR032675">
    <property type="entry name" value="LRR_dom_sf"/>
</dbReference>
<organism evidence="4 5">
    <name type="scientific">Batillaria attramentaria</name>
    <dbReference type="NCBI Taxonomy" id="370345"/>
    <lineage>
        <taxon>Eukaryota</taxon>
        <taxon>Metazoa</taxon>
        <taxon>Spiralia</taxon>
        <taxon>Lophotrochozoa</taxon>
        <taxon>Mollusca</taxon>
        <taxon>Gastropoda</taxon>
        <taxon>Caenogastropoda</taxon>
        <taxon>Sorbeoconcha</taxon>
        <taxon>Cerithioidea</taxon>
        <taxon>Batillariidae</taxon>
        <taxon>Batillaria</taxon>
    </lineage>
</organism>
<evidence type="ECO:0000313" key="4">
    <source>
        <dbReference type="EMBL" id="KAK7486468.1"/>
    </source>
</evidence>
<evidence type="ECO:0000256" key="2">
    <source>
        <dbReference type="ARBA" id="ARBA00022737"/>
    </source>
</evidence>
<keyword evidence="3" id="KW-0732">Signal</keyword>
<reference evidence="4 5" key="1">
    <citation type="journal article" date="2023" name="Sci. Data">
        <title>Genome assembly of the Korean intertidal mud-creeper Batillaria attramentaria.</title>
        <authorList>
            <person name="Patra A.K."/>
            <person name="Ho P.T."/>
            <person name="Jun S."/>
            <person name="Lee S.J."/>
            <person name="Kim Y."/>
            <person name="Won Y.J."/>
        </authorList>
    </citation>
    <scope>NUCLEOTIDE SEQUENCE [LARGE SCALE GENOMIC DNA]</scope>
    <source>
        <strain evidence="4">Wonlab-2016</strain>
    </source>
</reference>
<dbReference type="EMBL" id="JACVVK020000178">
    <property type="protein sequence ID" value="KAK7486468.1"/>
    <property type="molecule type" value="Genomic_DNA"/>
</dbReference>
<sequence length="447" mass="51027">MANILCFGAVVAIFYWLSVFATMFPHIHSEPDAQPTDQFKPCGDVGGMCRCHGTIADCSENYDGELTFIPYFSRPITKLIFSSNALRSIDSDQFFWNVTELTDLDISRNSLSYVSQGAFSVFKRLKTLDVQVHELNYSQLEQIFAIRTLEKLDLSNGDLGPLPDDLFYRYPLPKLEVLSLNENVLEFVNMTALKPLPSLKSFSVRAAWIREVYSDHLPFLELLDIGENTKGLVNFPKTCDGSGESFFPSLVYLDLGLSLFLPWSSESYLCLPRLTELYLDYNHIEEVNMTVFKYLGNLTQLYLVSSQIHHINPAYLPSLERLEVGDNSFSDFPATCSDHGQSFYPALSYLDLRSNRKRLVVSELDLCLPQLKRLVLEDTELGELNMTKFKSLTNLRGLYAGIAKITKLVFDFREAEHLEQQNKRYSRNMFRGRPASPSTFVFFGSFF</sequence>
<feature type="signal peptide" evidence="3">
    <location>
        <begin position="1"/>
        <end position="29"/>
    </location>
</feature>
<dbReference type="SUPFAM" id="SSF52058">
    <property type="entry name" value="L domain-like"/>
    <property type="match status" value="1"/>
</dbReference>
<proteinExistence type="predicted"/>
<dbReference type="PANTHER" id="PTHR45712">
    <property type="entry name" value="AGAP008170-PA"/>
    <property type="match status" value="1"/>
</dbReference>
<dbReference type="Proteomes" id="UP001519460">
    <property type="component" value="Unassembled WGS sequence"/>
</dbReference>
<evidence type="ECO:0000256" key="1">
    <source>
        <dbReference type="ARBA" id="ARBA00022614"/>
    </source>
</evidence>
<dbReference type="InterPro" id="IPR003591">
    <property type="entry name" value="Leu-rich_rpt_typical-subtyp"/>
</dbReference>
<dbReference type="Pfam" id="PF13855">
    <property type="entry name" value="LRR_8"/>
    <property type="match status" value="3"/>
</dbReference>
<gene>
    <name evidence="4" type="ORF">BaRGS_00022269</name>
</gene>
<evidence type="ECO:0000313" key="5">
    <source>
        <dbReference type="Proteomes" id="UP001519460"/>
    </source>
</evidence>
<dbReference type="SMART" id="SM00369">
    <property type="entry name" value="LRR_TYP"/>
    <property type="match status" value="5"/>
</dbReference>
<dbReference type="PANTHER" id="PTHR45712:SF30">
    <property type="entry name" value="LRRNT DOMAIN-CONTAINING PROTEIN"/>
    <property type="match status" value="1"/>
</dbReference>
<keyword evidence="5" id="KW-1185">Reference proteome</keyword>
<name>A0ABD0KHD7_9CAEN</name>